<dbReference type="AlphaFoldDB" id="A0A6I8VT06"/>
<sequence length="118" mass="13207">MMPLLCRWVDNGVPSSAADLGKSVSNLPIHTLLNQTLLQLRDIVISDFPPPNEVLSKNYRGVFETDRVPSQADRHVSQQDRSSPLARSEPNKPSSSPHLAIDNKDFDYGNQWRGYAGY</sequence>
<dbReference type="InParanoid" id="A0A6I8VT06"/>
<accession>A0A6I8VT06</accession>
<gene>
    <name evidence="4" type="primary">LOC117183658</name>
</gene>
<dbReference type="InterPro" id="IPR031806">
    <property type="entry name" value="DUF4744"/>
</dbReference>
<name>A0A6I8VT06_DROPS</name>
<evidence type="ECO:0000259" key="2">
    <source>
        <dbReference type="Pfam" id="PF15918"/>
    </source>
</evidence>
<reference evidence="4" key="2">
    <citation type="submission" date="2025-08" db="UniProtKB">
        <authorList>
            <consortium name="RefSeq"/>
        </authorList>
    </citation>
    <scope>IDENTIFICATION</scope>
    <source>
        <strain evidence="4">MV-25-SWS-2005</strain>
        <tissue evidence="4">Whole body</tissue>
    </source>
</reference>
<dbReference type="KEGG" id="dpo:117183658"/>
<feature type="region of interest" description="Disordered" evidence="1">
    <location>
        <begin position="66"/>
        <end position="109"/>
    </location>
</feature>
<evidence type="ECO:0000313" key="4">
    <source>
        <dbReference type="RefSeq" id="XP_033234192.1"/>
    </source>
</evidence>
<keyword evidence="3" id="KW-1185">Reference proteome</keyword>
<feature type="compositionally biased region" description="Basic and acidic residues" evidence="1">
    <location>
        <begin position="66"/>
        <end position="78"/>
    </location>
</feature>
<dbReference type="Pfam" id="PF15918">
    <property type="entry name" value="DUF4744"/>
    <property type="match status" value="1"/>
</dbReference>
<dbReference type="Proteomes" id="UP000001819">
    <property type="component" value="Chromosome 3"/>
</dbReference>
<feature type="domain" description="DUF4744" evidence="2">
    <location>
        <begin position="67"/>
        <end position="118"/>
    </location>
</feature>
<organism evidence="3 4">
    <name type="scientific">Drosophila pseudoobscura pseudoobscura</name>
    <name type="common">Fruit fly</name>
    <dbReference type="NCBI Taxonomy" id="46245"/>
    <lineage>
        <taxon>Eukaryota</taxon>
        <taxon>Metazoa</taxon>
        <taxon>Ecdysozoa</taxon>
        <taxon>Arthropoda</taxon>
        <taxon>Hexapoda</taxon>
        <taxon>Insecta</taxon>
        <taxon>Pterygota</taxon>
        <taxon>Neoptera</taxon>
        <taxon>Endopterygota</taxon>
        <taxon>Diptera</taxon>
        <taxon>Brachycera</taxon>
        <taxon>Muscomorpha</taxon>
        <taxon>Ephydroidea</taxon>
        <taxon>Drosophilidae</taxon>
        <taxon>Drosophila</taxon>
        <taxon>Sophophora</taxon>
    </lineage>
</organism>
<proteinExistence type="predicted"/>
<dbReference type="RefSeq" id="XP_033234192.1">
    <property type="nucleotide sequence ID" value="XM_033378301.1"/>
</dbReference>
<protein>
    <recommendedName>
        <fullName evidence="2">DUF4744 domain-containing protein</fullName>
    </recommendedName>
</protein>
<evidence type="ECO:0000256" key="1">
    <source>
        <dbReference type="SAM" id="MobiDB-lite"/>
    </source>
</evidence>
<reference evidence="3" key="1">
    <citation type="submission" date="2024-06" db="UniProtKB">
        <authorList>
            <consortium name="RefSeq"/>
        </authorList>
    </citation>
    <scope>NUCLEOTIDE SEQUENCE [LARGE SCALE GENOMIC DNA]</scope>
    <source>
        <strain evidence="3">MV2-25</strain>
    </source>
</reference>
<evidence type="ECO:0000313" key="3">
    <source>
        <dbReference type="Proteomes" id="UP000001819"/>
    </source>
</evidence>